<dbReference type="AlphaFoldDB" id="A0A0V1IFN6"/>
<comment type="caution">
    <text evidence="1">The sequence shown here is derived from an EMBL/GenBank/DDBJ whole genome shotgun (WGS) entry which is preliminary data.</text>
</comment>
<dbReference type="Proteomes" id="UP000054805">
    <property type="component" value="Unassembled WGS sequence"/>
</dbReference>
<name>A0A0V1IFN6_TRIPS</name>
<reference evidence="1 2" key="1">
    <citation type="submission" date="2015-01" db="EMBL/GenBank/DDBJ databases">
        <title>Evolution of Trichinella species and genotypes.</title>
        <authorList>
            <person name="Korhonen P.K."/>
            <person name="Edoardo P."/>
            <person name="Giuseppe L.R."/>
            <person name="Gasser R.B."/>
        </authorList>
    </citation>
    <scope>NUCLEOTIDE SEQUENCE [LARGE SCALE GENOMIC DNA]</scope>
    <source>
        <strain evidence="1">ISS588</strain>
    </source>
</reference>
<sequence length="165" mass="19032">MRSVQNVRFNFTNHRPTQQGCSTSYFWHLRIIPAFVDDDGNNDDGYAQTNKIDHIAKHNFNAGGPSLKNLLLKLYNDFPSEPQKISTLHCAFTFYATDSELWFVHGTAADVFHSSEISFPMPQPRVNKRICIKRSTKRAAHPIEKAFHTDGHFMEWGPDYRLIPH</sequence>
<evidence type="ECO:0000313" key="2">
    <source>
        <dbReference type="Proteomes" id="UP000054805"/>
    </source>
</evidence>
<keyword evidence="2" id="KW-1185">Reference proteome</keyword>
<proteinExistence type="predicted"/>
<organism evidence="1 2">
    <name type="scientific">Trichinella pseudospiralis</name>
    <name type="common">Parasitic roundworm</name>
    <dbReference type="NCBI Taxonomy" id="6337"/>
    <lineage>
        <taxon>Eukaryota</taxon>
        <taxon>Metazoa</taxon>
        <taxon>Ecdysozoa</taxon>
        <taxon>Nematoda</taxon>
        <taxon>Enoplea</taxon>
        <taxon>Dorylaimia</taxon>
        <taxon>Trichinellida</taxon>
        <taxon>Trichinellidae</taxon>
        <taxon>Trichinella</taxon>
    </lineage>
</organism>
<evidence type="ECO:0000313" key="1">
    <source>
        <dbReference type="EMBL" id="KRZ21440.1"/>
    </source>
</evidence>
<dbReference type="EMBL" id="JYDS01000205">
    <property type="protein sequence ID" value="KRZ21440.1"/>
    <property type="molecule type" value="Genomic_DNA"/>
</dbReference>
<gene>
    <name evidence="1" type="ORF">T4B_1131</name>
</gene>
<protein>
    <submittedName>
        <fullName evidence="1">Uncharacterized protein</fullName>
    </submittedName>
</protein>
<accession>A0A0V1IFN6</accession>